<protein>
    <submittedName>
        <fullName evidence="2">Uncharacterized protein</fullName>
    </submittedName>
</protein>
<evidence type="ECO:0000313" key="3">
    <source>
        <dbReference type="Proteomes" id="UP001244341"/>
    </source>
</evidence>
<gene>
    <name evidence="2" type="ORF">OEZ85_012410</name>
</gene>
<proteinExistence type="predicted"/>
<dbReference type="Proteomes" id="UP001244341">
    <property type="component" value="Chromosome 3b"/>
</dbReference>
<organism evidence="2 3">
    <name type="scientific">Tetradesmus obliquus</name>
    <name type="common">Green alga</name>
    <name type="synonym">Acutodesmus obliquus</name>
    <dbReference type="NCBI Taxonomy" id="3088"/>
    <lineage>
        <taxon>Eukaryota</taxon>
        <taxon>Viridiplantae</taxon>
        <taxon>Chlorophyta</taxon>
        <taxon>core chlorophytes</taxon>
        <taxon>Chlorophyceae</taxon>
        <taxon>CS clade</taxon>
        <taxon>Sphaeropleales</taxon>
        <taxon>Scenedesmaceae</taxon>
        <taxon>Tetradesmus</taxon>
    </lineage>
</organism>
<dbReference type="EMBL" id="CP126210">
    <property type="protein sequence ID" value="WIA12361.1"/>
    <property type="molecule type" value="Genomic_DNA"/>
</dbReference>
<sequence length="482" mass="50739">MAWPAPSSPQLDFVDLSAEPDCDSPPEAATAGLLAGGSDAQFCNGFWCDSPQRLDEGALVPQQEQQQQQQQGLISVPAASWSSEGLHDGAATTAPAAFKLASMFGSSRSSAAAAAPAAWAPIAYPSYASDSAAFAAASASVQPPDVSYYAYPPQQPQEGDVELKLELQQPEQAEELQLTAAQRAKRVAWQDKLDKLSHADWQLLSVLNLPKATIKKGQAQLLAALDVADEPDTSRYFYMQRGPQATLRGIVRRVIALFPEAYALYLRICRDRGISEEGSQLDLSACEEFFAGLLAPPGTTAAAAAAYMPKMEERRPLREVEFTAGLASKAAGKAPGEEITAAQLNECFIPGGKNYEVDFGKLLELGIVTHQVTLPLASPGERSAQLYSNSASNVSGSSAWPAAASDALPAAAARLTNSRQPFLQAPKRRAGAPSSSNNPLKKRREAAAALAHNALLLGRPAAAAAGMDDSVATVTAAASAYQ</sequence>
<feature type="region of interest" description="Disordered" evidence="1">
    <location>
        <begin position="1"/>
        <end position="25"/>
    </location>
</feature>
<feature type="region of interest" description="Disordered" evidence="1">
    <location>
        <begin position="422"/>
        <end position="444"/>
    </location>
</feature>
<evidence type="ECO:0000313" key="2">
    <source>
        <dbReference type="EMBL" id="WIA12361.1"/>
    </source>
</evidence>
<evidence type="ECO:0000256" key="1">
    <source>
        <dbReference type="SAM" id="MobiDB-lite"/>
    </source>
</evidence>
<name>A0ABY8TXB1_TETOB</name>
<keyword evidence="3" id="KW-1185">Reference proteome</keyword>
<accession>A0ABY8TXB1</accession>
<reference evidence="2 3" key="1">
    <citation type="submission" date="2023-05" db="EMBL/GenBank/DDBJ databases">
        <title>A 100% complete, gapless, phased diploid assembly of the Scenedesmus obliquus UTEX 3031 genome.</title>
        <authorList>
            <person name="Biondi T.C."/>
            <person name="Hanschen E.R."/>
            <person name="Kwon T."/>
            <person name="Eng W."/>
            <person name="Kruse C.P.S."/>
            <person name="Koehler S.I."/>
            <person name="Kunde Y."/>
            <person name="Gleasner C.D."/>
            <person name="You Mak K.T."/>
            <person name="Polle J."/>
            <person name="Hovde B.T."/>
            <person name="Starkenburg S.R."/>
        </authorList>
    </citation>
    <scope>NUCLEOTIDE SEQUENCE [LARGE SCALE GENOMIC DNA]</scope>
    <source>
        <strain evidence="2 3">DOE0152z</strain>
    </source>
</reference>